<dbReference type="STRING" id="52247.A0A4T0WVP6"/>
<gene>
    <name evidence="4" type="ORF">CANINC_004593</name>
</gene>
<dbReference type="OrthoDB" id="7763451at2759"/>
<sequence>MSTVTASNIPATTPEAKISEFFSFCGKIKQLKIVDKNDKTQTIEVEFEKPSAISTAVLLNGAEFDGLQIEVTEPEGASHVNDKEDVSELKDGDDIDQESKPKSAVIAELLASGYVLQSSLVDKAVKFDQEKGISERFKNWIENLDKKYHIQEKNKQLADQTSSLYDQANSSLGLESYWNNSVRTVNSYLDKFKNDKYGSQVHDFYKNVTKDAKAVNDEALRLAELKKKQQEVQEGATAKAEHKDGNVSATVMPNISQTPQASAQFPIISSITPESTSAAAAAFVPLSEDKK</sequence>
<feature type="region of interest" description="Disordered" evidence="2">
    <location>
        <begin position="75"/>
        <end position="97"/>
    </location>
</feature>
<evidence type="ECO:0000256" key="1">
    <source>
        <dbReference type="PROSITE-ProRule" id="PRU00176"/>
    </source>
</evidence>
<dbReference type="PANTHER" id="PTHR32343:SF10">
    <property type="entry name" value="RNA-BINDING REGION RNP-1 DOMAIN-CONTAINING PROTEIN"/>
    <property type="match status" value="1"/>
</dbReference>
<comment type="caution">
    <text evidence="4">The sequence shown here is derived from an EMBL/GenBank/DDBJ whole genome shotgun (WGS) entry which is preliminary data.</text>
</comment>
<dbReference type="AlphaFoldDB" id="A0A4T0WVP6"/>
<accession>A0A4T0WVP6</accession>
<keyword evidence="5" id="KW-1185">Reference proteome</keyword>
<dbReference type="SUPFAM" id="SSF54928">
    <property type="entry name" value="RNA-binding domain, RBD"/>
    <property type="match status" value="1"/>
</dbReference>
<evidence type="ECO:0000259" key="3">
    <source>
        <dbReference type="PROSITE" id="PS50102"/>
    </source>
</evidence>
<dbReference type="Gene3D" id="3.30.70.330">
    <property type="match status" value="1"/>
</dbReference>
<dbReference type="Pfam" id="PF00076">
    <property type="entry name" value="RRM_1"/>
    <property type="match status" value="1"/>
</dbReference>
<dbReference type="EMBL" id="SELW01000657">
    <property type="protein sequence ID" value="TID14922.1"/>
    <property type="molecule type" value="Genomic_DNA"/>
</dbReference>
<feature type="compositionally biased region" description="Basic and acidic residues" evidence="2">
    <location>
        <begin position="80"/>
        <end position="97"/>
    </location>
</feature>
<proteinExistence type="predicted"/>
<dbReference type="GO" id="GO:0003723">
    <property type="term" value="F:RNA binding"/>
    <property type="evidence" value="ECO:0007669"/>
    <property type="project" value="UniProtKB-UniRule"/>
</dbReference>
<keyword evidence="1" id="KW-0694">RNA-binding</keyword>
<evidence type="ECO:0000313" key="4">
    <source>
        <dbReference type="EMBL" id="TID14922.1"/>
    </source>
</evidence>
<dbReference type="InterPro" id="IPR012677">
    <property type="entry name" value="Nucleotide-bd_a/b_plait_sf"/>
</dbReference>
<reference evidence="4 5" key="1">
    <citation type="journal article" date="2019" name="Front. Genet.">
        <title>Whole-Genome Sequencing of the Opportunistic Yeast Pathogen Candida inconspicua Uncovers Its Hybrid Origin.</title>
        <authorList>
            <person name="Mixao V."/>
            <person name="Hansen A.P."/>
            <person name="Saus E."/>
            <person name="Boekhout T."/>
            <person name="Lass-Florl C."/>
            <person name="Gabaldon T."/>
        </authorList>
    </citation>
    <scope>NUCLEOTIDE SEQUENCE [LARGE SCALE GENOMIC DNA]</scope>
    <source>
        <strain evidence="4 5">CBS 180</strain>
    </source>
</reference>
<dbReference type="SMART" id="SM00360">
    <property type="entry name" value="RRM"/>
    <property type="match status" value="1"/>
</dbReference>
<dbReference type="PROSITE" id="PS50102">
    <property type="entry name" value="RRM"/>
    <property type="match status" value="1"/>
</dbReference>
<dbReference type="Proteomes" id="UP000307173">
    <property type="component" value="Unassembled WGS sequence"/>
</dbReference>
<dbReference type="InterPro" id="IPR000504">
    <property type="entry name" value="RRM_dom"/>
</dbReference>
<evidence type="ECO:0000313" key="5">
    <source>
        <dbReference type="Proteomes" id="UP000307173"/>
    </source>
</evidence>
<dbReference type="InterPro" id="IPR035979">
    <property type="entry name" value="RBD_domain_sf"/>
</dbReference>
<protein>
    <recommendedName>
        <fullName evidence="3">RRM domain-containing protein</fullName>
    </recommendedName>
</protein>
<feature type="domain" description="RRM" evidence="3">
    <location>
        <begin position="2"/>
        <end position="76"/>
    </location>
</feature>
<evidence type="ECO:0000256" key="2">
    <source>
        <dbReference type="SAM" id="MobiDB-lite"/>
    </source>
</evidence>
<organism evidence="4 5">
    <name type="scientific">Pichia inconspicua</name>
    <dbReference type="NCBI Taxonomy" id="52247"/>
    <lineage>
        <taxon>Eukaryota</taxon>
        <taxon>Fungi</taxon>
        <taxon>Dikarya</taxon>
        <taxon>Ascomycota</taxon>
        <taxon>Saccharomycotina</taxon>
        <taxon>Pichiomycetes</taxon>
        <taxon>Pichiales</taxon>
        <taxon>Pichiaceae</taxon>
        <taxon>Pichia</taxon>
    </lineage>
</organism>
<name>A0A4T0WVP6_9ASCO</name>
<dbReference type="PANTHER" id="PTHR32343">
    <property type="entry name" value="SERINE/ARGININE-RICH SPLICING FACTOR"/>
    <property type="match status" value="1"/>
</dbReference>